<keyword evidence="2" id="KW-1185">Reference proteome</keyword>
<protein>
    <submittedName>
        <fullName evidence="1">Uncharacterized protein</fullName>
    </submittedName>
</protein>
<reference evidence="1" key="1">
    <citation type="journal article" date="2021" name="Front. Microbiol.">
        <title>Comprehensive Comparative Genomics and Phenotyping of Methylobacterium Species.</title>
        <authorList>
            <person name="Alessa O."/>
            <person name="Ogura Y."/>
            <person name="Fujitani Y."/>
            <person name="Takami H."/>
            <person name="Hayashi T."/>
            <person name="Sahin N."/>
            <person name="Tani A."/>
        </authorList>
    </citation>
    <scope>NUCLEOTIDE SEQUENCE</scope>
    <source>
        <strain evidence="1">KCTC 52305</strain>
    </source>
</reference>
<dbReference type="EMBL" id="BPQH01000001">
    <property type="protein sequence ID" value="GJD47515.1"/>
    <property type="molecule type" value="Genomic_DNA"/>
</dbReference>
<evidence type="ECO:0000313" key="1">
    <source>
        <dbReference type="EMBL" id="GJD47515.1"/>
    </source>
</evidence>
<name>A0ABQ4QRW0_9HYPH</name>
<dbReference type="RefSeq" id="WP_128560460.1">
    <property type="nucleotide sequence ID" value="NZ_BPQH01000001.1"/>
</dbReference>
<comment type="caution">
    <text evidence="1">The sequence shown here is derived from an EMBL/GenBank/DDBJ whole genome shotgun (WGS) entry which is preliminary data.</text>
</comment>
<gene>
    <name evidence="1" type="ORF">OPKNFCMD_0223</name>
</gene>
<accession>A0ABQ4QRW0</accession>
<sequence>MAQTSFDIDEKTASALNSLKETYGVSSNAAVLRRALAIALAASQYADDDHNIHLLNATDEGIKREVILPQRY</sequence>
<dbReference type="Proteomes" id="UP001055167">
    <property type="component" value="Unassembled WGS sequence"/>
</dbReference>
<proteinExistence type="predicted"/>
<reference evidence="1" key="2">
    <citation type="submission" date="2021-08" db="EMBL/GenBank/DDBJ databases">
        <authorList>
            <person name="Tani A."/>
            <person name="Ola A."/>
            <person name="Ogura Y."/>
            <person name="Katsura K."/>
            <person name="Hayashi T."/>
        </authorList>
    </citation>
    <scope>NUCLEOTIDE SEQUENCE</scope>
    <source>
        <strain evidence="1">KCTC 52305</strain>
    </source>
</reference>
<evidence type="ECO:0000313" key="2">
    <source>
        <dbReference type="Proteomes" id="UP001055167"/>
    </source>
</evidence>
<organism evidence="1 2">
    <name type="scientific">Methylobacterium crusticola</name>
    <dbReference type="NCBI Taxonomy" id="1697972"/>
    <lineage>
        <taxon>Bacteria</taxon>
        <taxon>Pseudomonadati</taxon>
        <taxon>Pseudomonadota</taxon>
        <taxon>Alphaproteobacteria</taxon>
        <taxon>Hyphomicrobiales</taxon>
        <taxon>Methylobacteriaceae</taxon>
        <taxon>Methylobacterium</taxon>
    </lineage>
</organism>